<evidence type="ECO:0000256" key="2">
    <source>
        <dbReference type="ARBA" id="ARBA00022694"/>
    </source>
</evidence>
<protein>
    <recommendedName>
        <fullName evidence="5">Cytoplasmic tRNA 2-thiolation protein 2</fullName>
    </recommendedName>
</protein>
<dbReference type="GO" id="GO:0005829">
    <property type="term" value="C:cytosol"/>
    <property type="evidence" value="ECO:0007669"/>
    <property type="project" value="TreeGrafter"/>
</dbReference>
<dbReference type="GO" id="GO:0016783">
    <property type="term" value="F:sulfurtransferase activity"/>
    <property type="evidence" value="ECO:0007669"/>
    <property type="project" value="TreeGrafter"/>
</dbReference>
<dbReference type="EMBL" id="JAKELL010000013">
    <property type="protein sequence ID" value="KAH8994853.1"/>
    <property type="molecule type" value="Genomic_DNA"/>
</dbReference>
<dbReference type="AlphaFoldDB" id="A0AAD4QCF4"/>
<dbReference type="GO" id="GO:0000049">
    <property type="term" value="F:tRNA binding"/>
    <property type="evidence" value="ECO:0007669"/>
    <property type="project" value="InterPro"/>
</dbReference>
<organism evidence="3 4">
    <name type="scientific">Lactarius akahatsu</name>
    <dbReference type="NCBI Taxonomy" id="416441"/>
    <lineage>
        <taxon>Eukaryota</taxon>
        <taxon>Fungi</taxon>
        <taxon>Dikarya</taxon>
        <taxon>Basidiomycota</taxon>
        <taxon>Agaricomycotina</taxon>
        <taxon>Agaricomycetes</taxon>
        <taxon>Russulales</taxon>
        <taxon>Russulaceae</taxon>
        <taxon>Lactarius</taxon>
    </lineage>
</organism>
<accession>A0AAD4QCF4</accession>
<dbReference type="InterPro" id="IPR019407">
    <property type="entry name" value="CTU2"/>
</dbReference>
<evidence type="ECO:0000256" key="1">
    <source>
        <dbReference type="ARBA" id="ARBA00022490"/>
    </source>
</evidence>
<dbReference type="GO" id="GO:0002143">
    <property type="term" value="P:tRNA wobble position uridine thiolation"/>
    <property type="evidence" value="ECO:0007669"/>
    <property type="project" value="TreeGrafter"/>
</dbReference>
<dbReference type="PANTHER" id="PTHR20882:SF14">
    <property type="entry name" value="CYTOPLASMIC TRNA 2-THIOLATION PROTEIN 2"/>
    <property type="match status" value="1"/>
</dbReference>
<keyword evidence="1" id="KW-0963">Cytoplasm</keyword>
<proteinExistence type="inferred from homology"/>
<evidence type="ECO:0000313" key="3">
    <source>
        <dbReference type="EMBL" id="KAH8994853.1"/>
    </source>
</evidence>
<dbReference type="HAMAP" id="MF_03054">
    <property type="entry name" value="CTU2"/>
    <property type="match status" value="1"/>
</dbReference>
<dbReference type="PANTHER" id="PTHR20882">
    <property type="entry name" value="CYTOPLASMIC TRNA 2-THIOLATION PROTEIN 2"/>
    <property type="match status" value="1"/>
</dbReference>
<evidence type="ECO:0000313" key="4">
    <source>
        <dbReference type="Proteomes" id="UP001201163"/>
    </source>
</evidence>
<keyword evidence="2" id="KW-0819">tRNA processing</keyword>
<comment type="caution">
    <text evidence="3">The sequence shown here is derived from an EMBL/GenBank/DDBJ whole genome shotgun (WGS) entry which is preliminary data.</text>
</comment>
<dbReference type="Pfam" id="PF10288">
    <property type="entry name" value="CTU2"/>
    <property type="match status" value="1"/>
</dbReference>
<evidence type="ECO:0008006" key="5">
    <source>
        <dbReference type="Google" id="ProtNLM"/>
    </source>
</evidence>
<name>A0AAD4QCF4_9AGAM</name>
<dbReference type="InterPro" id="IPR014729">
    <property type="entry name" value="Rossmann-like_a/b/a_fold"/>
</dbReference>
<dbReference type="SUPFAM" id="SSF52402">
    <property type="entry name" value="Adenine nucleotide alpha hydrolases-like"/>
    <property type="match status" value="1"/>
</dbReference>
<sequence length="493" mass="54307">KRKSDTSNICVKCKTNTGNLVIRHSAYCKDCFTPLVSTKFRQALEPHINHAPSGPRRGALKPSGSLLIGYSGGLGSTVLLDLVHQVYCAKPGSEELKGGKEHPRRNKVWKKIYVCYVETSDVYPETGDRTEQIREAVARYEGFEFIPVRMQDAFDRSWWQRVSDVADSSLTDTVFKLLITPSDAGSVAALRAHLLALPTSTATLSTLFTFTRLLLLYTAYSIGASHLVLGTTLTSMSISLISSVAQGGGFVVPQTIQEEWIPPFVECVPGDSSWKGEVRLVRPLKDVSMKECQAWVWWRRLLVVGKQKIPVPKQTIGHLTKGTHVHEFLIYSQRLTSGLTEFIIGLERDYPSTVSTIAKTAGKLAPKGESGERCILCELPTQRSVRGWKARTSIRSFTDEGSPADDASSSLFLLSNLCYSCHTTLTSKSSRSTTTPSWDTPSEVHLPMWAAVQPASGRGDEQDASLSRTKEIWGSKKLDSDGMKSVVSGFLLE</sequence>
<gene>
    <name evidence="3" type="ORF">EDB92DRAFT_1972732</name>
</gene>
<dbReference type="Gene3D" id="3.40.50.620">
    <property type="entry name" value="HUPs"/>
    <property type="match status" value="1"/>
</dbReference>
<dbReference type="Proteomes" id="UP001201163">
    <property type="component" value="Unassembled WGS sequence"/>
</dbReference>
<reference evidence="3" key="1">
    <citation type="submission" date="2022-01" db="EMBL/GenBank/DDBJ databases">
        <title>Comparative genomics reveals a dynamic genome evolution in the ectomycorrhizal milk-cap (Lactarius) mushrooms.</title>
        <authorList>
            <consortium name="DOE Joint Genome Institute"/>
            <person name="Lebreton A."/>
            <person name="Tang N."/>
            <person name="Kuo A."/>
            <person name="LaButti K."/>
            <person name="Drula E."/>
            <person name="Barry K."/>
            <person name="Clum A."/>
            <person name="Lipzen A."/>
            <person name="Mousain D."/>
            <person name="Ng V."/>
            <person name="Wang R."/>
            <person name="Wang X."/>
            <person name="Dai Y."/>
            <person name="Henrissat B."/>
            <person name="Grigoriev I.V."/>
            <person name="Guerin-Laguette A."/>
            <person name="Yu F."/>
            <person name="Martin F.M."/>
        </authorList>
    </citation>
    <scope>NUCLEOTIDE SEQUENCE</scope>
    <source>
        <strain evidence="3">QP</strain>
    </source>
</reference>
<feature type="non-terminal residue" evidence="3">
    <location>
        <position position="1"/>
    </location>
</feature>
<keyword evidence="4" id="KW-1185">Reference proteome</keyword>